<evidence type="ECO:0000256" key="1">
    <source>
        <dbReference type="SAM" id="MobiDB-lite"/>
    </source>
</evidence>
<gene>
    <name evidence="2" type="ORF">OHU69_33925</name>
</gene>
<name>A0AAU1UC93_9ACTN</name>
<dbReference type="EMBL" id="CP108195">
    <property type="protein sequence ID" value="WTS15600.1"/>
    <property type="molecule type" value="Genomic_DNA"/>
</dbReference>
<dbReference type="AlphaFoldDB" id="A0AAU1UC93"/>
<organism evidence="2">
    <name type="scientific">Streptomyces sp. NBC_00119</name>
    <dbReference type="NCBI Taxonomy" id="2975659"/>
    <lineage>
        <taxon>Bacteria</taxon>
        <taxon>Bacillati</taxon>
        <taxon>Actinomycetota</taxon>
        <taxon>Actinomycetes</taxon>
        <taxon>Kitasatosporales</taxon>
        <taxon>Streptomycetaceae</taxon>
        <taxon>Streptomyces</taxon>
    </lineage>
</organism>
<feature type="region of interest" description="Disordered" evidence="1">
    <location>
        <begin position="33"/>
        <end position="52"/>
    </location>
</feature>
<reference evidence="2" key="1">
    <citation type="submission" date="2022-10" db="EMBL/GenBank/DDBJ databases">
        <title>The complete genomes of actinobacterial strains from the NBC collection.</title>
        <authorList>
            <person name="Joergensen T.S."/>
            <person name="Alvarez Arevalo M."/>
            <person name="Sterndorff E.B."/>
            <person name="Faurdal D."/>
            <person name="Vuksanovic O."/>
            <person name="Mourched A.-S."/>
            <person name="Charusanti P."/>
            <person name="Shaw S."/>
            <person name="Blin K."/>
            <person name="Weber T."/>
        </authorList>
    </citation>
    <scope>NUCLEOTIDE SEQUENCE</scope>
    <source>
        <strain evidence="2">NBC_00119</strain>
    </source>
</reference>
<sequence>MTNLKVRTASAPLDLEGGLASLRGDCARMAPHWTAPAKDKQTPATPSLPHGVVVPSKSARLIDSMSEYGD</sequence>
<evidence type="ECO:0000313" key="2">
    <source>
        <dbReference type="EMBL" id="WTS15600.1"/>
    </source>
</evidence>
<proteinExistence type="predicted"/>
<protein>
    <submittedName>
        <fullName evidence="2">Uncharacterized protein</fullName>
    </submittedName>
</protein>
<accession>A0AAU1UC93</accession>